<evidence type="ECO:0000256" key="1">
    <source>
        <dbReference type="PROSITE-ProRule" id="PRU00266"/>
    </source>
</evidence>
<evidence type="ECO:0000259" key="2">
    <source>
        <dbReference type="PROSITE" id="PS50137"/>
    </source>
</evidence>
<name>A0A8H5GI10_9AGAR</name>
<evidence type="ECO:0000313" key="3">
    <source>
        <dbReference type="EMBL" id="KAF5365110.1"/>
    </source>
</evidence>
<dbReference type="SMART" id="SM00358">
    <property type="entry name" value="DSRM"/>
    <property type="match status" value="1"/>
</dbReference>
<dbReference type="Proteomes" id="UP000559256">
    <property type="component" value="Unassembled WGS sequence"/>
</dbReference>
<comment type="caution">
    <text evidence="3">The sequence shown here is derived from an EMBL/GenBank/DDBJ whole genome shotgun (WGS) entry which is preliminary data.</text>
</comment>
<sequence length="75" mass="8785">MSDFKVELNNWAQLRRHILHYEYSQPQPIRGQNKWTVVVKVNEEEWGKGQAAKRHDAEELAAEQALKVGKWSGLR</sequence>
<gene>
    <name evidence="3" type="ORF">D9758_010959</name>
</gene>
<dbReference type="EMBL" id="JAACJM010000029">
    <property type="protein sequence ID" value="KAF5365110.1"/>
    <property type="molecule type" value="Genomic_DNA"/>
</dbReference>
<organism evidence="3 4">
    <name type="scientific">Tetrapyrgos nigripes</name>
    <dbReference type="NCBI Taxonomy" id="182062"/>
    <lineage>
        <taxon>Eukaryota</taxon>
        <taxon>Fungi</taxon>
        <taxon>Dikarya</taxon>
        <taxon>Basidiomycota</taxon>
        <taxon>Agaricomycotina</taxon>
        <taxon>Agaricomycetes</taxon>
        <taxon>Agaricomycetidae</taxon>
        <taxon>Agaricales</taxon>
        <taxon>Marasmiineae</taxon>
        <taxon>Marasmiaceae</taxon>
        <taxon>Tetrapyrgos</taxon>
    </lineage>
</organism>
<keyword evidence="4" id="KW-1185">Reference proteome</keyword>
<dbReference type="Gene3D" id="3.30.160.20">
    <property type="match status" value="1"/>
</dbReference>
<dbReference type="GO" id="GO:0003723">
    <property type="term" value="F:RNA binding"/>
    <property type="evidence" value="ECO:0007669"/>
    <property type="project" value="UniProtKB-UniRule"/>
</dbReference>
<dbReference type="Pfam" id="PF00035">
    <property type="entry name" value="dsrm"/>
    <property type="match status" value="1"/>
</dbReference>
<reference evidence="3 4" key="1">
    <citation type="journal article" date="2020" name="ISME J.">
        <title>Uncovering the hidden diversity of litter-decomposition mechanisms in mushroom-forming fungi.</title>
        <authorList>
            <person name="Floudas D."/>
            <person name="Bentzer J."/>
            <person name="Ahren D."/>
            <person name="Johansson T."/>
            <person name="Persson P."/>
            <person name="Tunlid A."/>
        </authorList>
    </citation>
    <scope>NUCLEOTIDE SEQUENCE [LARGE SCALE GENOMIC DNA]</scope>
    <source>
        <strain evidence="3 4">CBS 291.85</strain>
    </source>
</reference>
<keyword evidence="1" id="KW-0694">RNA-binding</keyword>
<evidence type="ECO:0000313" key="4">
    <source>
        <dbReference type="Proteomes" id="UP000559256"/>
    </source>
</evidence>
<dbReference type="InterPro" id="IPR014720">
    <property type="entry name" value="dsRBD_dom"/>
</dbReference>
<feature type="domain" description="DRBM" evidence="2">
    <location>
        <begin position="3"/>
        <end position="67"/>
    </location>
</feature>
<accession>A0A8H5GI10</accession>
<protein>
    <recommendedName>
        <fullName evidence="2">DRBM domain-containing protein</fullName>
    </recommendedName>
</protein>
<dbReference type="PROSITE" id="PS50137">
    <property type="entry name" value="DS_RBD"/>
    <property type="match status" value="1"/>
</dbReference>
<proteinExistence type="predicted"/>
<dbReference type="SUPFAM" id="SSF54768">
    <property type="entry name" value="dsRNA-binding domain-like"/>
    <property type="match status" value="1"/>
</dbReference>
<dbReference type="AlphaFoldDB" id="A0A8H5GI10"/>